<keyword evidence="5 8" id="KW-0564">Palmitate</keyword>
<evidence type="ECO:0000256" key="3">
    <source>
        <dbReference type="ARBA" id="ARBA00022729"/>
    </source>
</evidence>
<geneLocation type="plasmid" evidence="10 11">
    <name>pZSt-lp29-2-1</name>
</geneLocation>
<dbReference type="EMBL" id="CP044682">
    <property type="protein sequence ID" value="QFP42642.1"/>
    <property type="molecule type" value="Genomic_DNA"/>
</dbReference>
<accession>A0A5P8AUU8</accession>
<dbReference type="Proteomes" id="UP001164513">
    <property type="component" value="Plasmid pZSt-lp29-2-1"/>
</dbReference>
<geneLocation type="plasmid" evidence="9">
    <name>unnamed</name>
</geneLocation>
<reference evidence="9" key="1">
    <citation type="submission" date="2019-10" db="EMBL/GenBank/DDBJ databases">
        <title>Whole genome sequencing of Borrelia miyamotoi strains isolated in Europe.</title>
        <authorList>
            <person name="Sprong H."/>
            <person name="Azagi T."/>
            <person name="Kuleshov K.V."/>
            <person name="Platonov A.E."/>
            <person name="Hoornstra D."/>
            <person name="Hovius J.W."/>
        </authorList>
    </citation>
    <scope>NUCLEOTIDE SEQUENCE</scope>
    <source>
        <strain evidence="9">NL-IR-2</strain>
        <plasmid evidence="9">unnamed</plasmid>
    </source>
</reference>
<comment type="subcellular location">
    <subcellularLocation>
        <location evidence="2 8">Cell outer membrane</location>
        <topology evidence="2 8">Lipid-anchor</topology>
    </subcellularLocation>
</comment>
<evidence type="ECO:0000256" key="2">
    <source>
        <dbReference type="ARBA" id="ARBA00004459"/>
    </source>
</evidence>
<evidence type="ECO:0000313" key="10">
    <source>
        <dbReference type="EMBL" id="WAZ72809.1"/>
    </source>
</evidence>
<dbReference type="GO" id="GO:0009279">
    <property type="term" value="C:cell outer membrane"/>
    <property type="evidence" value="ECO:0007669"/>
    <property type="project" value="UniProtKB-SubCell"/>
</dbReference>
<keyword evidence="7 8" id="KW-0449">Lipoprotein</keyword>
<name>A0A5P8AUU8_9SPIR</name>
<evidence type="ECO:0000256" key="4">
    <source>
        <dbReference type="ARBA" id="ARBA00023136"/>
    </source>
</evidence>
<evidence type="ECO:0000313" key="11">
    <source>
        <dbReference type="Proteomes" id="UP001164513"/>
    </source>
</evidence>
<dbReference type="RefSeq" id="WP_152305646.1">
    <property type="nucleotide sequence ID" value="NZ_CP044682.1"/>
</dbReference>
<dbReference type="Pfam" id="PF00921">
    <property type="entry name" value="Lipoprotein_2"/>
    <property type="match status" value="1"/>
</dbReference>
<dbReference type="InterPro" id="IPR000680">
    <property type="entry name" value="Borrelia_lipo"/>
</dbReference>
<evidence type="ECO:0000256" key="1">
    <source>
        <dbReference type="ARBA" id="ARBA00003932"/>
    </source>
</evidence>
<keyword evidence="3" id="KW-0732">Signal</keyword>
<evidence type="ECO:0000256" key="6">
    <source>
        <dbReference type="ARBA" id="ARBA00023237"/>
    </source>
</evidence>
<organism evidence="9">
    <name type="scientific">Borrelia miyamotoi</name>
    <dbReference type="NCBI Taxonomy" id="47466"/>
    <lineage>
        <taxon>Bacteria</taxon>
        <taxon>Pseudomonadati</taxon>
        <taxon>Spirochaetota</taxon>
        <taxon>Spirochaetia</taxon>
        <taxon>Spirochaetales</taxon>
        <taxon>Borreliaceae</taxon>
        <taxon>Borrelia</taxon>
    </lineage>
</organism>
<keyword evidence="9" id="KW-0614">Plasmid</keyword>
<evidence type="ECO:0000313" key="9">
    <source>
        <dbReference type="EMBL" id="QFP42642.1"/>
    </source>
</evidence>
<dbReference type="SUPFAM" id="SSF74748">
    <property type="entry name" value="Variable surface antigen VlsE"/>
    <property type="match status" value="1"/>
</dbReference>
<evidence type="ECO:0000256" key="7">
    <source>
        <dbReference type="ARBA" id="ARBA00023288"/>
    </source>
</evidence>
<evidence type="ECO:0000256" key="5">
    <source>
        <dbReference type="ARBA" id="ARBA00023139"/>
    </source>
</evidence>
<evidence type="ECO:0000256" key="8">
    <source>
        <dbReference type="RuleBase" id="RU363105"/>
    </source>
</evidence>
<protein>
    <recommendedName>
        <fullName evidence="8">Variable large protein</fullName>
    </recommendedName>
</protein>
<dbReference type="PROSITE" id="PS51257">
    <property type="entry name" value="PROKAR_LIPOPROTEIN"/>
    <property type="match status" value="1"/>
</dbReference>
<sequence length="350" mass="36088">MEKKSEIKNILIMMMIVLLMIGCGQQTDVASGGVGNSLSGAMMEMGRSAERAFYAFIELMSDTLGFRVTKDTKKSDVASYFNNLGGKLGEASAELEKVSKKAANSSKSQEIRGAIDDAKATLSKLKGHVESLGQVGDSNVVGYANNVQGTGTAPDDVQLKEMFRALKGIVEIATDVGVKALEAGTTTLSIDNVDNKDGAKILATSGGNPTATDAGKAAIILAAVSGEEILKSIIESQESDAALSANADENTTSLKFAKGGSDAHLSNSANPKASAVAGGIALRSLVKTGKLGAGAAANNAGGEKEVQGVGVTAANKLLVAIEDIIKKTVKNILEKAKRKIDEARNPKTAE</sequence>
<keyword evidence="6 8" id="KW-0998">Cell outer membrane</keyword>
<reference evidence="10" key="2">
    <citation type="submission" date="2022-12" db="EMBL/GenBank/DDBJ databases">
        <title>B. miyamotoi WGS.</title>
        <authorList>
            <person name="Gabriele M."/>
            <person name="Kuleshov K.V."/>
            <person name="Hepner S."/>
            <person name="Hoornstra D."/>
            <person name="Hovius J.W."/>
            <person name="Platonov A.E."/>
            <person name="Fingerle V."/>
            <person name="Strube C."/>
        </authorList>
    </citation>
    <scope>NUCLEOTIDE SEQUENCE</scope>
    <source>
        <strain evidence="10">ZStruIII14-9</strain>
        <plasmid evidence="10">pZSt-lp29-2-1</plasmid>
    </source>
</reference>
<gene>
    <name evidence="9" type="ORF">F9Y90_06030</name>
    <name evidence="10" type="ORF">O5404_07260</name>
</gene>
<keyword evidence="4 8" id="KW-0472">Membrane</keyword>
<comment type="function">
    <text evidence="1 8">The Vlp and Vsp proteins are antigenically distinct proteins, only one vlp or vsp gene is transcriptionally active at any one time. Switching between these genes is a mechanism of host immune response evasion.</text>
</comment>
<proteinExistence type="predicted"/>
<dbReference type="AlphaFoldDB" id="A0A5P8AUU8"/>
<dbReference type="EMBL" id="CP114731">
    <property type="protein sequence ID" value="WAZ72809.1"/>
    <property type="molecule type" value="Genomic_DNA"/>
</dbReference>